<dbReference type="Proteomes" id="UP001241848">
    <property type="component" value="Unassembled WGS sequence"/>
</dbReference>
<dbReference type="Pfam" id="PF22381">
    <property type="entry name" value="Staph_reg_Sar_Rot"/>
    <property type="match status" value="1"/>
</dbReference>
<evidence type="ECO:0000256" key="3">
    <source>
        <dbReference type="ARBA" id="ARBA00023015"/>
    </source>
</evidence>
<keyword evidence="2" id="KW-0963">Cytoplasm</keyword>
<evidence type="ECO:0000256" key="1">
    <source>
        <dbReference type="ARBA" id="ARBA00004496"/>
    </source>
</evidence>
<dbReference type="SMART" id="SM00347">
    <property type="entry name" value="HTH_MARR"/>
    <property type="match status" value="1"/>
</dbReference>
<reference evidence="7 8" key="1">
    <citation type="submission" date="2022-10" db="EMBL/GenBank/DDBJ databases">
        <title>Paenibacillus description and whole genome data of maize root bacterial community.</title>
        <authorList>
            <person name="Marton D."/>
            <person name="Farkas M."/>
            <person name="Cserhati M."/>
        </authorList>
    </citation>
    <scope>NUCLEOTIDE SEQUENCE [LARGE SCALE GENOMIC DNA]</scope>
    <source>
        <strain evidence="7 8">P96</strain>
    </source>
</reference>
<dbReference type="RefSeq" id="WP_305755152.1">
    <property type="nucleotide sequence ID" value="NZ_JAPCKK010000016.1"/>
</dbReference>
<keyword evidence="5" id="KW-0804">Transcription</keyword>
<dbReference type="InterPro" id="IPR036390">
    <property type="entry name" value="WH_DNA-bd_sf"/>
</dbReference>
<name>A0ABT9FSW6_9BACL</name>
<evidence type="ECO:0000259" key="6">
    <source>
        <dbReference type="PROSITE" id="PS50995"/>
    </source>
</evidence>
<evidence type="ECO:0000313" key="8">
    <source>
        <dbReference type="Proteomes" id="UP001241848"/>
    </source>
</evidence>
<dbReference type="Gene3D" id="1.10.10.10">
    <property type="entry name" value="Winged helix-like DNA-binding domain superfamily/Winged helix DNA-binding domain"/>
    <property type="match status" value="1"/>
</dbReference>
<sequence length="155" mass="17670">MESNTADQALKLENQLCFTIYACSREITKLYQPYLEQLGVTYSQYLVLIVLWERGQCTVKELGDALYLDSGTLTPLLKRLQTAGLIHRERSAQDERKVLITLTDSGSQLRHKALSIPDSIGGKICKDTEEFRSLLEQFNNLLNRVHQYNKDSCGK</sequence>
<keyword evidence="8" id="KW-1185">Reference proteome</keyword>
<evidence type="ECO:0000313" key="7">
    <source>
        <dbReference type="EMBL" id="MDP4097557.1"/>
    </source>
</evidence>
<gene>
    <name evidence="7" type="ORF">OIN60_12320</name>
</gene>
<comment type="subcellular location">
    <subcellularLocation>
        <location evidence="1">Cytoplasm</location>
    </subcellularLocation>
</comment>
<dbReference type="InterPro" id="IPR036388">
    <property type="entry name" value="WH-like_DNA-bd_sf"/>
</dbReference>
<organism evidence="7 8">
    <name type="scientific">Paenibacillus zeirhizosphaerae</name>
    <dbReference type="NCBI Taxonomy" id="2987519"/>
    <lineage>
        <taxon>Bacteria</taxon>
        <taxon>Bacillati</taxon>
        <taxon>Bacillota</taxon>
        <taxon>Bacilli</taxon>
        <taxon>Bacillales</taxon>
        <taxon>Paenibacillaceae</taxon>
        <taxon>Paenibacillus</taxon>
    </lineage>
</organism>
<accession>A0ABT9FSW6</accession>
<dbReference type="EMBL" id="JAPCKK010000016">
    <property type="protein sequence ID" value="MDP4097557.1"/>
    <property type="molecule type" value="Genomic_DNA"/>
</dbReference>
<dbReference type="PANTHER" id="PTHR33164:SF5">
    <property type="entry name" value="ORGANIC HYDROPEROXIDE RESISTANCE TRANSCRIPTIONAL REGULATOR"/>
    <property type="match status" value="1"/>
</dbReference>
<evidence type="ECO:0000256" key="2">
    <source>
        <dbReference type="ARBA" id="ARBA00022490"/>
    </source>
</evidence>
<keyword evidence="4" id="KW-0238">DNA-binding</keyword>
<dbReference type="SUPFAM" id="SSF46785">
    <property type="entry name" value="Winged helix' DNA-binding domain"/>
    <property type="match status" value="1"/>
</dbReference>
<dbReference type="InterPro" id="IPR000835">
    <property type="entry name" value="HTH_MarR-typ"/>
</dbReference>
<keyword evidence="3" id="KW-0805">Transcription regulation</keyword>
<dbReference type="PROSITE" id="PS50995">
    <property type="entry name" value="HTH_MARR_2"/>
    <property type="match status" value="1"/>
</dbReference>
<dbReference type="PANTHER" id="PTHR33164">
    <property type="entry name" value="TRANSCRIPTIONAL REGULATOR, MARR FAMILY"/>
    <property type="match status" value="1"/>
</dbReference>
<evidence type="ECO:0000256" key="5">
    <source>
        <dbReference type="ARBA" id="ARBA00023163"/>
    </source>
</evidence>
<protein>
    <submittedName>
        <fullName evidence="7">MarR family transcriptional regulator</fullName>
    </submittedName>
</protein>
<dbReference type="PRINTS" id="PR00598">
    <property type="entry name" value="HTHMARR"/>
</dbReference>
<feature type="domain" description="HTH marR-type" evidence="6">
    <location>
        <begin position="13"/>
        <end position="147"/>
    </location>
</feature>
<comment type="caution">
    <text evidence="7">The sequence shown here is derived from an EMBL/GenBank/DDBJ whole genome shotgun (WGS) entry which is preliminary data.</text>
</comment>
<evidence type="ECO:0000256" key="4">
    <source>
        <dbReference type="ARBA" id="ARBA00023125"/>
    </source>
</evidence>
<dbReference type="InterPro" id="IPR039422">
    <property type="entry name" value="MarR/SlyA-like"/>
</dbReference>
<dbReference type="InterPro" id="IPR055166">
    <property type="entry name" value="Transc_reg_Sar_Rot_HTH"/>
</dbReference>
<proteinExistence type="predicted"/>